<dbReference type="EMBL" id="OC940664">
    <property type="protein sequence ID" value="CAD7661990.1"/>
    <property type="molecule type" value="Genomic_DNA"/>
</dbReference>
<name>A0A7R9QYT9_9ACAR</name>
<organism evidence="1">
    <name type="scientific">Oppiella nova</name>
    <dbReference type="NCBI Taxonomy" id="334625"/>
    <lineage>
        <taxon>Eukaryota</taxon>
        <taxon>Metazoa</taxon>
        <taxon>Ecdysozoa</taxon>
        <taxon>Arthropoda</taxon>
        <taxon>Chelicerata</taxon>
        <taxon>Arachnida</taxon>
        <taxon>Acari</taxon>
        <taxon>Acariformes</taxon>
        <taxon>Sarcoptiformes</taxon>
        <taxon>Oribatida</taxon>
        <taxon>Brachypylina</taxon>
        <taxon>Oppioidea</taxon>
        <taxon>Oppiidae</taxon>
        <taxon>Oppiella</taxon>
    </lineage>
</organism>
<dbReference type="Proteomes" id="UP000728032">
    <property type="component" value="Unassembled WGS sequence"/>
</dbReference>
<evidence type="ECO:0000313" key="1">
    <source>
        <dbReference type="EMBL" id="CAD7661990.1"/>
    </source>
</evidence>
<gene>
    <name evidence="1" type="ORF">ONB1V03_LOCUS18550</name>
</gene>
<evidence type="ECO:0000313" key="2">
    <source>
        <dbReference type="Proteomes" id="UP000728032"/>
    </source>
</evidence>
<dbReference type="EMBL" id="CAJPVJ010025839">
    <property type="protein sequence ID" value="CAG2179126.1"/>
    <property type="molecule type" value="Genomic_DNA"/>
</dbReference>
<dbReference type="AlphaFoldDB" id="A0A7R9QYT9"/>
<keyword evidence="2" id="KW-1185">Reference proteome</keyword>
<accession>A0A7R9QYT9</accession>
<sequence>MMIEVIVVIVFLVIFGHRLSQRLHFAQTNPLSVNDGAPAALVSPNKRSHPYGIPSHLPPKTLKFEDDNKSQEVMSNKVANSQRKIRKKKRKTQAINGLNALSQSLDGKALVVSGTGADSLIKCGPFGADLSNEALIVKSQSTPALTVNTSLNRLSNGGHRPLDSTLDSNGRCSSCHSSTSGVSSNSTLSTNVLKTNHLPLNSSPNNEIKL</sequence>
<protein>
    <submittedName>
        <fullName evidence="1">Uncharacterized protein</fullName>
    </submittedName>
</protein>
<proteinExistence type="predicted"/>
<reference evidence="1" key="1">
    <citation type="submission" date="2020-11" db="EMBL/GenBank/DDBJ databases">
        <authorList>
            <person name="Tran Van P."/>
        </authorList>
    </citation>
    <scope>NUCLEOTIDE SEQUENCE</scope>
</reference>